<reference evidence="2" key="2">
    <citation type="submission" date="2022-01" db="EMBL/GenBank/DDBJ databases">
        <authorList>
            <person name="Yamashiro T."/>
            <person name="Shiraishi A."/>
            <person name="Satake H."/>
            <person name="Nakayama K."/>
        </authorList>
    </citation>
    <scope>NUCLEOTIDE SEQUENCE</scope>
</reference>
<gene>
    <name evidence="2" type="ORF">Tco_0842834</name>
</gene>
<feature type="compositionally biased region" description="Low complexity" evidence="1">
    <location>
        <begin position="380"/>
        <end position="391"/>
    </location>
</feature>
<evidence type="ECO:0000313" key="3">
    <source>
        <dbReference type="Proteomes" id="UP001151760"/>
    </source>
</evidence>
<sequence>MHGSGSVSGYANVPTKSTQTAIKVLQHLKKMDLNKKFPGSTKSPMKLTLDMLHGQALRSLEKVDSPKLLSYPHDNQKSEVQHPKRLHDSQELTSKGKEKVEDNGPRKFLITRNMMSPVNGKLSVTSKDKAPTVRINEPPLKLPAEPQKKKRPFQMNAREDDLFELDDDDETRVNGFMSLLLVESNKQKTALAVDIVATSTLPGVSTTPALVKPPKKKRAFQMSAPEDDSFETDDDDETQVYGHMSLLLVERYKQETALAANIVATSTLQGVSRTLPLVENNKQMFPEVVKVLQQAEPKESEKPVSFLKIDVGFGGSVSEQVLGFKLPESHPLTTNTQNNLLPHAILPMDNVVPERDSNSFPLFGTSAERASPFASSANGLSDSKPSASSDPKALESTSVSNLVTTNDHAKLIESNKVENGNDHKSANIFGKVESNKTESGCYQQPSNIFGKSMSKDGKGNDEKAANIFGNLDVPALPGTPTNGISTTTTCTPASIFSTSTLTPVIPSCVPALVFSFGSAPSTTPTISIAETGNTSVINDKDLKSNSPFASTPFSTTTTTTTTGSGLFGFSYPAVTSTTKNHSKDHFHPIFYLWTFPFLSSASTISTSSSFSISSMTASSQGKCGNSTSRPATSIFGSTWDPIKSSRFGTTYNVGASATPTPSATTSPVVFGASSSHGSTKYSFGAGATSSFSTPTQIQSHFGILTLVPPTSKFGSTWDPTKSSGFGTKFNFGASATPTPSATTSPVVFGASSSRGSTKYSFGPGADATSSFSTPTQNQSPLTPVFGNSTTRPAIFGSTWDLAKSSGFGTTYNFGASTTSTPSATTSPVVFGASSTRGSTKFSFGGGGGACATSSFSTPTQNQSPLNYVFGNSTSGPVTSIFWSTWDPEKSFGFDTTYNDHMSMDSMEEDCMQTQTPVFGMSVDSMVAKDTHVFGTGATTNNYDHMSMDSMEEDCMQTPTPVLTFGQTSVASPLFKFDSATQPPMSSYALHPGWWPAKTSW</sequence>
<proteinExistence type="predicted"/>
<comment type="caution">
    <text evidence="2">The sequence shown here is derived from an EMBL/GenBank/DDBJ whole genome shotgun (WGS) entry which is preliminary data.</text>
</comment>
<evidence type="ECO:0000313" key="2">
    <source>
        <dbReference type="EMBL" id="GJT08372.1"/>
    </source>
</evidence>
<keyword evidence="3" id="KW-1185">Reference proteome</keyword>
<feature type="region of interest" description="Disordered" evidence="1">
    <location>
        <begin position="373"/>
        <end position="400"/>
    </location>
</feature>
<accession>A0ABQ5B2K0</accession>
<evidence type="ECO:0000256" key="1">
    <source>
        <dbReference type="SAM" id="MobiDB-lite"/>
    </source>
</evidence>
<reference evidence="2" key="1">
    <citation type="journal article" date="2022" name="Int. J. Mol. Sci.">
        <title>Draft Genome of Tanacetum Coccineum: Genomic Comparison of Closely Related Tanacetum-Family Plants.</title>
        <authorList>
            <person name="Yamashiro T."/>
            <person name="Shiraishi A."/>
            <person name="Nakayama K."/>
            <person name="Satake H."/>
        </authorList>
    </citation>
    <scope>NUCLEOTIDE SEQUENCE</scope>
</reference>
<feature type="region of interest" description="Disordered" evidence="1">
    <location>
        <begin position="210"/>
        <end position="236"/>
    </location>
</feature>
<protein>
    <submittedName>
        <fullName evidence="2">Uncharacterized protein</fullName>
    </submittedName>
</protein>
<feature type="compositionally biased region" description="Basic and acidic residues" evidence="1">
    <location>
        <begin position="74"/>
        <end position="105"/>
    </location>
</feature>
<feature type="region of interest" description="Disordered" evidence="1">
    <location>
        <begin position="767"/>
        <end position="786"/>
    </location>
</feature>
<feature type="region of interest" description="Disordered" evidence="1">
    <location>
        <begin position="64"/>
        <end position="105"/>
    </location>
</feature>
<dbReference type="PANTHER" id="PTHR33416">
    <property type="entry name" value="NUCLEAR PORE COMPLEX PROTEIN NUP1"/>
    <property type="match status" value="1"/>
</dbReference>
<dbReference type="EMBL" id="BQNB010012825">
    <property type="protein sequence ID" value="GJT08372.1"/>
    <property type="molecule type" value="Genomic_DNA"/>
</dbReference>
<name>A0ABQ5B2K0_9ASTR</name>
<organism evidence="2 3">
    <name type="scientific">Tanacetum coccineum</name>
    <dbReference type="NCBI Taxonomy" id="301880"/>
    <lineage>
        <taxon>Eukaryota</taxon>
        <taxon>Viridiplantae</taxon>
        <taxon>Streptophyta</taxon>
        <taxon>Embryophyta</taxon>
        <taxon>Tracheophyta</taxon>
        <taxon>Spermatophyta</taxon>
        <taxon>Magnoliopsida</taxon>
        <taxon>eudicotyledons</taxon>
        <taxon>Gunneridae</taxon>
        <taxon>Pentapetalae</taxon>
        <taxon>asterids</taxon>
        <taxon>campanulids</taxon>
        <taxon>Asterales</taxon>
        <taxon>Asteraceae</taxon>
        <taxon>Asteroideae</taxon>
        <taxon>Anthemideae</taxon>
        <taxon>Anthemidinae</taxon>
        <taxon>Tanacetum</taxon>
    </lineage>
</organism>
<dbReference type="Proteomes" id="UP001151760">
    <property type="component" value="Unassembled WGS sequence"/>
</dbReference>
<feature type="region of interest" description="Disordered" evidence="1">
    <location>
        <begin position="119"/>
        <end position="152"/>
    </location>
</feature>
<feature type="compositionally biased region" description="Acidic residues" evidence="1">
    <location>
        <begin position="225"/>
        <end position="236"/>
    </location>
</feature>
<dbReference type="PANTHER" id="PTHR33416:SF32">
    <property type="entry name" value="NUCLEAR PORE COMPLEX PROTEIN NUP1"/>
    <property type="match status" value="1"/>
</dbReference>